<evidence type="ECO:0000256" key="2">
    <source>
        <dbReference type="ARBA" id="ARBA00022603"/>
    </source>
</evidence>
<evidence type="ECO:0000256" key="1">
    <source>
        <dbReference type="ARBA" id="ARBA00012771"/>
    </source>
</evidence>
<reference evidence="7 8" key="1">
    <citation type="journal article" date="2016" name="Nat. Commun.">
        <title>Thousands of microbial genomes shed light on interconnected biogeochemical processes in an aquifer system.</title>
        <authorList>
            <person name="Anantharaman K."/>
            <person name="Brown C.T."/>
            <person name="Hug L.A."/>
            <person name="Sharon I."/>
            <person name="Castelle C.J."/>
            <person name="Probst A.J."/>
            <person name="Thomas B.C."/>
            <person name="Singh A."/>
            <person name="Wilkins M.J."/>
            <person name="Karaoz U."/>
            <person name="Brodie E.L."/>
            <person name="Williams K.H."/>
            <person name="Hubbard S.S."/>
            <person name="Banfield J.F."/>
        </authorList>
    </citation>
    <scope>NUCLEOTIDE SEQUENCE [LARGE SCALE GENOMIC DNA]</scope>
</reference>
<keyword evidence="4" id="KW-0949">S-adenosyl-L-methionine</keyword>
<evidence type="ECO:0000256" key="5">
    <source>
        <dbReference type="ARBA" id="ARBA00048391"/>
    </source>
</evidence>
<dbReference type="PANTHER" id="PTHR18895">
    <property type="entry name" value="HEMK METHYLTRANSFERASE"/>
    <property type="match status" value="1"/>
</dbReference>
<keyword evidence="3" id="KW-0808">Transferase</keyword>
<dbReference type="Pfam" id="PF05175">
    <property type="entry name" value="MTS"/>
    <property type="match status" value="1"/>
</dbReference>
<dbReference type="AlphaFoldDB" id="A0A1G2SMT2"/>
<dbReference type="EMBL" id="MHUZ01000005">
    <property type="protein sequence ID" value="OHA86254.1"/>
    <property type="molecule type" value="Genomic_DNA"/>
</dbReference>
<protein>
    <recommendedName>
        <fullName evidence="1">peptide chain release factor N(5)-glutamine methyltransferase</fullName>
        <ecNumber evidence="1">2.1.1.297</ecNumber>
    </recommendedName>
</protein>
<dbReference type="InterPro" id="IPR029063">
    <property type="entry name" value="SAM-dependent_MTases_sf"/>
</dbReference>
<dbReference type="Gene3D" id="3.40.50.150">
    <property type="entry name" value="Vaccinia Virus protein VP39"/>
    <property type="match status" value="1"/>
</dbReference>
<dbReference type="NCBIfam" id="TIGR00536">
    <property type="entry name" value="hemK_fam"/>
    <property type="match status" value="1"/>
</dbReference>
<name>A0A1G2SMT2_9BACT</name>
<comment type="catalytic activity">
    <reaction evidence="5">
        <text>L-glutaminyl-[peptide chain release factor] + S-adenosyl-L-methionine = N(5)-methyl-L-glutaminyl-[peptide chain release factor] + S-adenosyl-L-homocysteine + H(+)</text>
        <dbReference type="Rhea" id="RHEA:42896"/>
        <dbReference type="Rhea" id="RHEA-COMP:10271"/>
        <dbReference type="Rhea" id="RHEA-COMP:10272"/>
        <dbReference type="ChEBI" id="CHEBI:15378"/>
        <dbReference type="ChEBI" id="CHEBI:30011"/>
        <dbReference type="ChEBI" id="CHEBI:57856"/>
        <dbReference type="ChEBI" id="CHEBI:59789"/>
        <dbReference type="ChEBI" id="CHEBI:61891"/>
        <dbReference type="EC" id="2.1.1.297"/>
    </reaction>
</comment>
<dbReference type="CDD" id="cd02440">
    <property type="entry name" value="AdoMet_MTases"/>
    <property type="match status" value="1"/>
</dbReference>
<dbReference type="SUPFAM" id="SSF53335">
    <property type="entry name" value="S-adenosyl-L-methionine-dependent methyltransferases"/>
    <property type="match status" value="1"/>
</dbReference>
<evidence type="ECO:0000313" key="8">
    <source>
        <dbReference type="Proteomes" id="UP000178168"/>
    </source>
</evidence>
<dbReference type="InterPro" id="IPR007848">
    <property type="entry name" value="Small_mtfrase_dom"/>
</dbReference>
<dbReference type="GO" id="GO:0032259">
    <property type="term" value="P:methylation"/>
    <property type="evidence" value="ECO:0007669"/>
    <property type="project" value="UniProtKB-KW"/>
</dbReference>
<dbReference type="GO" id="GO:0102559">
    <property type="term" value="F:peptide chain release factor N(5)-glutamine methyltransferase activity"/>
    <property type="evidence" value="ECO:0007669"/>
    <property type="project" value="UniProtKB-EC"/>
</dbReference>
<organism evidence="7 8">
    <name type="scientific">Candidatus Yonathbacteria bacterium RIFOXYD1_FULL_52_36</name>
    <dbReference type="NCBI Taxonomy" id="1802730"/>
    <lineage>
        <taxon>Bacteria</taxon>
        <taxon>Candidatus Yonathiibacteriota</taxon>
    </lineage>
</organism>
<gene>
    <name evidence="7" type="ORF">A2591_01670</name>
</gene>
<evidence type="ECO:0000313" key="7">
    <source>
        <dbReference type="EMBL" id="OHA86254.1"/>
    </source>
</evidence>
<sequence length="253" mass="28440">MPHEVTPKERSWLLQEKYAGIETPEFENDLLRLAEGVPLAYVIGHVPFLSASIDLSHKPLIPRVETEHWVAEAIANLRTHDKVPKTILDLFSGSGCIGVAFAQAFPDASVHFAEYDAALIPEIEENVRRNMLSPTHTKVFQSDVFSNVPDRYDVITANPPYIPESRKSALDASVTDFEPHEALFGGEDGLAFIRPLITETPKFLNPGGSLFVEFDSAQKDVIKDLAHTSGAWRETRFIRDQYDEWRAVELVRN</sequence>
<dbReference type="InterPro" id="IPR004556">
    <property type="entry name" value="HemK-like"/>
</dbReference>
<keyword evidence="2" id="KW-0489">Methyltransferase</keyword>
<dbReference type="PANTHER" id="PTHR18895:SF74">
    <property type="entry name" value="MTRF1L RELEASE FACTOR GLUTAMINE METHYLTRANSFERASE"/>
    <property type="match status" value="1"/>
</dbReference>
<dbReference type="InterPro" id="IPR050320">
    <property type="entry name" value="N5-glutamine_MTase"/>
</dbReference>
<proteinExistence type="predicted"/>
<accession>A0A1G2SMT2</accession>
<evidence type="ECO:0000256" key="3">
    <source>
        <dbReference type="ARBA" id="ARBA00022679"/>
    </source>
</evidence>
<dbReference type="STRING" id="1802730.A2591_01670"/>
<dbReference type="Proteomes" id="UP000178168">
    <property type="component" value="Unassembled WGS sequence"/>
</dbReference>
<comment type="caution">
    <text evidence="7">The sequence shown here is derived from an EMBL/GenBank/DDBJ whole genome shotgun (WGS) entry which is preliminary data.</text>
</comment>
<evidence type="ECO:0000259" key="6">
    <source>
        <dbReference type="Pfam" id="PF05175"/>
    </source>
</evidence>
<evidence type="ECO:0000256" key="4">
    <source>
        <dbReference type="ARBA" id="ARBA00022691"/>
    </source>
</evidence>
<feature type="domain" description="Methyltransferase small" evidence="6">
    <location>
        <begin position="83"/>
        <end position="163"/>
    </location>
</feature>
<dbReference type="EC" id="2.1.1.297" evidence="1"/>